<comment type="caution">
    <text evidence="2">The sequence shown here is derived from an EMBL/GenBank/DDBJ whole genome shotgun (WGS) entry which is preliminary data.</text>
</comment>
<dbReference type="GO" id="GO:0038023">
    <property type="term" value="F:signaling receptor activity"/>
    <property type="evidence" value="ECO:0007669"/>
    <property type="project" value="InterPro"/>
</dbReference>
<proteinExistence type="predicted"/>
<feature type="transmembrane region" description="Helical" evidence="1">
    <location>
        <begin position="64"/>
        <end position="87"/>
    </location>
</feature>
<keyword evidence="1" id="KW-1133">Transmembrane helix</keyword>
<dbReference type="PRINTS" id="PR01964">
    <property type="entry name" value="TNFACTORR13C"/>
</dbReference>
<reference evidence="2" key="1">
    <citation type="journal article" name="BMC Genomics">
        <title>Long-read sequencing and de novo genome assembly of marine medaka (Oryzias melastigma).</title>
        <authorList>
            <person name="Liang P."/>
            <person name="Saqib H.S.A."/>
            <person name="Ni X."/>
            <person name="Shen Y."/>
        </authorList>
    </citation>
    <scope>NUCLEOTIDE SEQUENCE</scope>
    <source>
        <strain evidence="2">Bigg-433</strain>
    </source>
</reference>
<protein>
    <submittedName>
        <fullName evidence="2">Uncharacterized protein</fullName>
    </submittedName>
</protein>
<dbReference type="InterPro" id="IPR022338">
    <property type="entry name" value="TNFR_13C"/>
</dbReference>
<evidence type="ECO:0000313" key="2">
    <source>
        <dbReference type="EMBL" id="KAF6720112.1"/>
    </source>
</evidence>
<evidence type="ECO:0000313" key="3">
    <source>
        <dbReference type="Proteomes" id="UP000646548"/>
    </source>
</evidence>
<keyword evidence="1" id="KW-0812">Transmembrane</keyword>
<sequence>MHQWKKRVCVTDISSEGGNTAADLLCCQSASVMDKRNCPQGQNWDILLKVCLSIPVESTPLNPTLWICVVLVIIGSFVILALWCVILRRKSKMKSNSENEVTELELLQTTKANFHPPVSKIKGQAEMFQSSAEPPLALAQFHAESQTGSKREEDVIVCRGPERQAMSDHRVPLPATELGGTALVTTKTV</sequence>
<dbReference type="Proteomes" id="UP000646548">
    <property type="component" value="Unassembled WGS sequence"/>
</dbReference>
<organism evidence="2 3">
    <name type="scientific">Oryzias melastigma</name>
    <name type="common">Marine medaka</name>
    <dbReference type="NCBI Taxonomy" id="30732"/>
    <lineage>
        <taxon>Eukaryota</taxon>
        <taxon>Metazoa</taxon>
        <taxon>Chordata</taxon>
        <taxon>Craniata</taxon>
        <taxon>Vertebrata</taxon>
        <taxon>Euteleostomi</taxon>
        <taxon>Actinopterygii</taxon>
        <taxon>Neopterygii</taxon>
        <taxon>Teleostei</taxon>
        <taxon>Neoteleostei</taxon>
        <taxon>Acanthomorphata</taxon>
        <taxon>Ovalentaria</taxon>
        <taxon>Atherinomorphae</taxon>
        <taxon>Beloniformes</taxon>
        <taxon>Adrianichthyidae</taxon>
        <taxon>Oryziinae</taxon>
        <taxon>Oryzias</taxon>
    </lineage>
</organism>
<dbReference type="GO" id="GO:0033209">
    <property type="term" value="P:tumor necrosis factor-mediated signaling pathway"/>
    <property type="evidence" value="ECO:0007669"/>
    <property type="project" value="InterPro"/>
</dbReference>
<dbReference type="EMBL" id="WKFB01000531">
    <property type="protein sequence ID" value="KAF6720112.1"/>
    <property type="molecule type" value="Genomic_DNA"/>
</dbReference>
<dbReference type="AlphaFoldDB" id="A0A834BU99"/>
<keyword evidence="1" id="KW-0472">Membrane</keyword>
<gene>
    <name evidence="2" type="ORF">FQA47_025438</name>
</gene>
<evidence type="ECO:0000256" key="1">
    <source>
        <dbReference type="SAM" id="Phobius"/>
    </source>
</evidence>
<name>A0A834BU99_ORYME</name>
<accession>A0A834BU99</accession>